<dbReference type="SUPFAM" id="SSF56112">
    <property type="entry name" value="Protein kinase-like (PK-like)"/>
    <property type="match status" value="1"/>
</dbReference>
<accession>A0A2T5K7T1</accession>
<gene>
    <name evidence="2" type="ORF">C8J28_108202</name>
</gene>
<dbReference type="PANTHER" id="PTHR43883">
    <property type="entry name" value="SLR0207 PROTEIN"/>
    <property type="match status" value="1"/>
</dbReference>
<dbReference type="AlphaFoldDB" id="A0A2T5K7T1"/>
<evidence type="ECO:0000313" key="2">
    <source>
        <dbReference type="EMBL" id="PTR18481.1"/>
    </source>
</evidence>
<dbReference type="PANTHER" id="PTHR43883:SF1">
    <property type="entry name" value="GLUCONOKINASE"/>
    <property type="match status" value="1"/>
</dbReference>
<dbReference type="Gene3D" id="3.40.50.300">
    <property type="entry name" value="P-loop containing nucleotide triphosphate hydrolases"/>
    <property type="match status" value="1"/>
</dbReference>
<dbReference type="SUPFAM" id="SSF52540">
    <property type="entry name" value="P-loop containing nucleoside triphosphate hydrolases"/>
    <property type="match status" value="1"/>
</dbReference>
<reference evidence="2 3" key="1">
    <citation type="submission" date="2018-04" db="EMBL/GenBank/DDBJ databases">
        <title>Genomic Encyclopedia of Type Strains, Phase III (KMG-III): the genomes of soil and plant-associated and newly described type strains.</title>
        <authorList>
            <person name="Whitman W."/>
        </authorList>
    </citation>
    <scope>NUCLEOTIDE SEQUENCE [LARGE SCALE GENOMIC DNA]</scope>
    <source>
        <strain evidence="2 3">KA25</strain>
    </source>
</reference>
<keyword evidence="3" id="KW-1185">Reference proteome</keyword>
<dbReference type="RefSeq" id="WP_108221018.1">
    <property type="nucleotide sequence ID" value="NZ_CP090021.1"/>
</dbReference>
<dbReference type="InterPro" id="IPR052732">
    <property type="entry name" value="Cell-binding_unc_protein"/>
</dbReference>
<dbReference type="OrthoDB" id="9810277at2"/>
<dbReference type="InterPro" id="IPR011009">
    <property type="entry name" value="Kinase-like_dom_sf"/>
</dbReference>
<dbReference type="Proteomes" id="UP000244060">
    <property type="component" value="Unassembled WGS sequence"/>
</dbReference>
<dbReference type="Gene3D" id="3.90.1200.10">
    <property type="match status" value="1"/>
</dbReference>
<dbReference type="Pfam" id="PF13671">
    <property type="entry name" value="AAA_33"/>
    <property type="match status" value="1"/>
</dbReference>
<sequence length="505" mass="53960">MQDQTEVVRFLSDPESHGGAPVEVVETHGALVFLAGGEAYKIKRAVRYDYMDLSTPELRHRMLRRELELNRATAPGIYRDVLPLTREAGGLALGGGGEPVEWVLRMWRFPAEDELLAVAESGGLDDDLAGRLGRAVAGYHRAAPRREACGAQLIEDILAELSRVFAGMEEALGPERIARFGRQAHALQHRHAPLLRARAAEGRVRRCHGDLHLRNLVLIDGEPVPFDALEFDETLGTCDILYDFAFLLMDLDHRGLTRAAGVALGAWLLEAAGEEDAGLAALPLFLAVRAAIRAMVLIQTDEARNMAGHSRDEARGLLDVACRLLEPPPPRLVAIGGVSGSGKTAVAAALAPRIGLPPGAVHLRSDLERKAAAGAPVAQRLPDAAYAEAARHAVYDRMLARARTILAAGWPVVLDATFLDPADRQAVAAVARDLGVPLQALWLEAAPDVLVARVSARRGDASDADASVVRDQLARKPEAGGWIAVDATGPLDEVVTAAGRALAIG</sequence>
<organism evidence="2 3">
    <name type="scientific">Cereibacter azotoformans</name>
    <dbReference type="NCBI Taxonomy" id="43057"/>
    <lineage>
        <taxon>Bacteria</taxon>
        <taxon>Pseudomonadati</taxon>
        <taxon>Pseudomonadota</taxon>
        <taxon>Alphaproteobacteria</taxon>
        <taxon>Rhodobacterales</taxon>
        <taxon>Paracoccaceae</taxon>
        <taxon>Cereibacter</taxon>
    </lineage>
</organism>
<dbReference type="Pfam" id="PF01636">
    <property type="entry name" value="APH"/>
    <property type="match status" value="1"/>
</dbReference>
<evidence type="ECO:0000259" key="1">
    <source>
        <dbReference type="Pfam" id="PF01636"/>
    </source>
</evidence>
<comment type="caution">
    <text evidence="2">The sequence shown here is derived from an EMBL/GenBank/DDBJ whole genome shotgun (WGS) entry which is preliminary data.</text>
</comment>
<evidence type="ECO:0000313" key="3">
    <source>
        <dbReference type="Proteomes" id="UP000244060"/>
    </source>
</evidence>
<proteinExistence type="predicted"/>
<feature type="domain" description="Aminoglycoside phosphotransferase" evidence="1">
    <location>
        <begin position="120"/>
        <end position="268"/>
    </location>
</feature>
<dbReference type="InterPro" id="IPR027417">
    <property type="entry name" value="P-loop_NTPase"/>
</dbReference>
<dbReference type="InterPro" id="IPR002575">
    <property type="entry name" value="Aminoglycoside_PTrfase"/>
</dbReference>
<dbReference type="EMBL" id="QAOT01000008">
    <property type="protein sequence ID" value="PTR18481.1"/>
    <property type="molecule type" value="Genomic_DNA"/>
</dbReference>
<protein>
    <recommendedName>
        <fullName evidence="1">Aminoglycoside phosphotransferase domain-containing protein</fullName>
    </recommendedName>
</protein>
<name>A0A2T5K7T1_9RHOB</name>